<dbReference type="Proteomes" id="UP000193411">
    <property type="component" value="Unassembled WGS sequence"/>
</dbReference>
<protein>
    <submittedName>
        <fullName evidence="2">Uncharacterized protein</fullName>
    </submittedName>
</protein>
<evidence type="ECO:0000313" key="2">
    <source>
        <dbReference type="EMBL" id="ORZ36960.1"/>
    </source>
</evidence>
<organism evidence="2 3">
    <name type="scientific">Catenaria anguillulae PL171</name>
    <dbReference type="NCBI Taxonomy" id="765915"/>
    <lineage>
        <taxon>Eukaryota</taxon>
        <taxon>Fungi</taxon>
        <taxon>Fungi incertae sedis</taxon>
        <taxon>Blastocladiomycota</taxon>
        <taxon>Blastocladiomycetes</taxon>
        <taxon>Blastocladiales</taxon>
        <taxon>Catenariaceae</taxon>
        <taxon>Catenaria</taxon>
    </lineage>
</organism>
<accession>A0A1Y2HQV2</accession>
<evidence type="ECO:0000256" key="1">
    <source>
        <dbReference type="SAM" id="MobiDB-lite"/>
    </source>
</evidence>
<reference evidence="2 3" key="1">
    <citation type="submission" date="2016-07" db="EMBL/GenBank/DDBJ databases">
        <title>Pervasive Adenine N6-methylation of Active Genes in Fungi.</title>
        <authorList>
            <consortium name="DOE Joint Genome Institute"/>
            <person name="Mondo S.J."/>
            <person name="Dannebaum R.O."/>
            <person name="Kuo R.C."/>
            <person name="Labutti K."/>
            <person name="Haridas S."/>
            <person name="Kuo A."/>
            <person name="Salamov A."/>
            <person name="Ahrendt S.R."/>
            <person name="Lipzen A."/>
            <person name="Sullivan W."/>
            <person name="Andreopoulos W.B."/>
            <person name="Clum A."/>
            <person name="Lindquist E."/>
            <person name="Daum C."/>
            <person name="Ramamoorthy G.K."/>
            <person name="Gryganskyi A."/>
            <person name="Culley D."/>
            <person name="Magnuson J.K."/>
            <person name="James T.Y."/>
            <person name="O'Malley M.A."/>
            <person name="Stajich J.E."/>
            <person name="Spatafora J.W."/>
            <person name="Visel A."/>
            <person name="Grigoriev I.V."/>
        </authorList>
    </citation>
    <scope>NUCLEOTIDE SEQUENCE [LARGE SCALE GENOMIC DNA]</scope>
    <source>
        <strain evidence="2 3">PL171</strain>
    </source>
</reference>
<feature type="region of interest" description="Disordered" evidence="1">
    <location>
        <begin position="310"/>
        <end position="333"/>
    </location>
</feature>
<proteinExistence type="predicted"/>
<dbReference type="OrthoDB" id="5594453at2759"/>
<feature type="compositionally biased region" description="Basic and acidic residues" evidence="1">
    <location>
        <begin position="320"/>
        <end position="330"/>
    </location>
</feature>
<dbReference type="EMBL" id="MCFL01000014">
    <property type="protein sequence ID" value="ORZ36960.1"/>
    <property type="molecule type" value="Genomic_DNA"/>
</dbReference>
<name>A0A1Y2HQV2_9FUNG</name>
<dbReference type="AlphaFoldDB" id="A0A1Y2HQV2"/>
<comment type="caution">
    <text evidence="2">The sequence shown here is derived from an EMBL/GenBank/DDBJ whole genome shotgun (WGS) entry which is preliminary data.</text>
</comment>
<sequence>MDLLVEIDNSVKVRELSTRSTIDSNLFFAVMHLAPLVADFLTAAAEHFPEQNGYSVQHACSFLNQNARTEIILNPHCNQPTSFDPSPVLEFLRFLSIPISHSIVADPLEAFQLRSELDRYGTWSNARQHLASSPNLQSLAQSLTEAICGITPAYAAVLGMPTATAFDFGLYYNAVTGDFQVLAYTPRTKVPVVFHAAKVDEDGWVAFEHVATAATVKVGASIGERPARQFTDEAFNPLHVHDLDGMLYVDLSTREQADKDYAIALAMEDAAAIEAARDAAGAPIGLTVTALSAGGDGPNMGGGYIPPAHLARAKSKKKNKDTGDAVDESKVVNGEKPTKKKFLGLFGKKKSKSAVTEE</sequence>
<gene>
    <name evidence="2" type="ORF">BCR44DRAFT_1431188</name>
</gene>
<keyword evidence="3" id="KW-1185">Reference proteome</keyword>
<evidence type="ECO:0000313" key="3">
    <source>
        <dbReference type="Proteomes" id="UP000193411"/>
    </source>
</evidence>